<protein>
    <submittedName>
        <fullName evidence="1">Uncharacterized protein</fullName>
    </submittedName>
</protein>
<reference evidence="1" key="1">
    <citation type="submission" date="2018-05" db="EMBL/GenBank/DDBJ databases">
        <authorList>
            <person name="Lanie J.A."/>
            <person name="Ng W.-L."/>
            <person name="Kazmierczak K.M."/>
            <person name="Andrzejewski T.M."/>
            <person name="Davidsen T.M."/>
            <person name="Wayne K.J."/>
            <person name="Tettelin H."/>
            <person name="Glass J.I."/>
            <person name="Rusch D."/>
            <person name="Podicherti R."/>
            <person name="Tsui H.-C.T."/>
            <person name="Winkler M.E."/>
        </authorList>
    </citation>
    <scope>NUCLEOTIDE SEQUENCE</scope>
</reference>
<name>A0A382KAH0_9ZZZZ</name>
<sequence length="26" mass="2893">VGREVLKTADLSWLISVGLSWFIGFV</sequence>
<proteinExistence type="predicted"/>
<dbReference type="AlphaFoldDB" id="A0A382KAH0"/>
<organism evidence="1">
    <name type="scientific">marine metagenome</name>
    <dbReference type="NCBI Taxonomy" id="408172"/>
    <lineage>
        <taxon>unclassified sequences</taxon>
        <taxon>metagenomes</taxon>
        <taxon>ecological metagenomes</taxon>
    </lineage>
</organism>
<accession>A0A382KAH0</accession>
<evidence type="ECO:0000313" key="1">
    <source>
        <dbReference type="EMBL" id="SVC21338.1"/>
    </source>
</evidence>
<dbReference type="EMBL" id="UINC01079384">
    <property type="protein sequence ID" value="SVC21338.1"/>
    <property type="molecule type" value="Genomic_DNA"/>
</dbReference>
<gene>
    <name evidence="1" type="ORF">METZ01_LOCUS274192</name>
</gene>
<feature type="non-terminal residue" evidence="1">
    <location>
        <position position="1"/>
    </location>
</feature>